<protein>
    <submittedName>
        <fullName evidence="1">Uncharacterized protein</fullName>
    </submittedName>
</protein>
<organism evidence="1 2">
    <name type="scientific">Akkermansia massiliensis</name>
    <dbReference type="NCBI Taxonomy" id="2927224"/>
    <lineage>
        <taxon>Bacteria</taxon>
        <taxon>Pseudomonadati</taxon>
        <taxon>Verrucomicrobiota</taxon>
        <taxon>Verrucomicrobiia</taxon>
        <taxon>Verrucomicrobiales</taxon>
        <taxon>Akkermansiaceae</taxon>
        <taxon>Akkermansia</taxon>
    </lineage>
</organism>
<dbReference type="Proteomes" id="UP000642553">
    <property type="component" value="Chromosome"/>
</dbReference>
<gene>
    <name evidence="1" type="ORF">DMI76_11135</name>
</gene>
<evidence type="ECO:0000313" key="2">
    <source>
        <dbReference type="Proteomes" id="UP000642553"/>
    </source>
</evidence>
<accession>A0AAE6TC35</accession>
<dbReference type="EMBL" id="CP029701">
    <property type="protein sequence ID" value="QHV63880.1"/>
    <property type="molecule type" value="Genomic_DNA"/>
</dbReference>
<sequence>MFWTHQSPAVIRKTFWRDAGLYGSLANHGRRPHFLFYSFADTQFFIQLPQRLAALLFAEDMENGFIQVDQEKFFRESFLQGPEALVPSSAAIGHVSTA</sequence>
<evidence type="ECO:0000313" key="1">
    <source>
        <dbReference type="EMBL" id="QHV63880.1"/>
    </source>
</evidence>
<dbReference type="RefSeq" id="WP_102722278.1">
    <property type="nucleotide sequence ID" value="NZ_CP029701.1"/>
</dbReference>
<reference evidence="1" key="1">
    <citation type="submission" date="2018-05" db="EMBL/GenBank/DDBJ databases">
        <title>Complete genome sequnece of Akkermansia muciniphila EB-AMDK-40.</title>
        <authorList>
            <person name="Nam Y.-D."/>
            <person name="Chung W.-H."/>
            <person name="Park Y.S."/>
            <person name="Kang J."/>
        </authorList>
    </citation>
    <scope>NUCLEOTIDE SEQUENCE</scope>
    <source>
        <strain evidence="1">EB-AMDK-40</strain>
    </source>
</reference>
<dbReference type="AlphaFoldDB" id="A0AAE6TC35"/>
<proteinExistence type="predicted"/>
<name>A0AAE6TC35_9BACT</name>